<accession>A0ABR1KQK9</accession>
<feature type="compositionally biased region" description="Low complexity" evidence="3">
    <location>
        <begin position="196"/>
        <end position="235"/>
    </location>
</feature>
<organism evidence="4 5">
    <name type="scientific">Phyllosticta citriasiana</name>
    <dbReference type="NCBI Taxonomy" id="595635"/>
    <lineage>
        <taxon>Eukaryota</taxon>
        <taxon>Fungi</taxon>
        <taxon>Dikarya</taxon>
        <taxon>Ascomycota</taxon>
        <taxon>Pezizomycotina</taxon>
        <taxon>Dothideomycetes</taxon>
        <taxon>Dothideomycetes incertae sedis</taxon>
        <taxon>Botryosphaeriales</taxon>
        <taxon>Phyllostictaceae</taxon>
        <taxon>Phyllosticta</taxon>
    </lineage>
</organism>
<evidence type="ECO:0000256" key="1">
    <source>
        <dbReference type="ARBA" id="ARBA00004123"/>
    </source>
</evidence>
<evidence type="ECO:0000256" key="2">
    <source>
        <dbReference type="ARBA" id="ARBA00023242"/>
    </source>
</evidence>
<comment type="subcellular location">
    <subcellularLocation>
        <location evidence="1">Nucleus</location>
    </subcellularLocation>
</comment>
<evidence type="ECO:0000256" key="3">
    <source>
        <dbReference type="SAM" id="MobiDB-lite"/>
    </source>
</evidence>
<proteinExistence type="predicted"/>
<dbReference type="Proteomes" id="UP001363622">
    <property type="component" value="Unassembled WGS sequence"/>
</dbReference>
<dbReference type="PANTHER" id="PTHR45093">
    <property type="entry name" value="TRANSCRIPTION ACTIVATOR MSS11"/>
    <property type="match status" value="1"/>
</dbReference>
<sequence>MPGSCDCPACCLCAGCARLRAHCNDTNTTLPFFSHNNFSHRAQQAARQIQNEINLRNGQHEVQEGDLQHDPAQQQQQQMQPPLERMPDYPMVTGCTSLAENVPVGGSAFLIPVDSRLNRRARDVQSVHAENARINMNARAAANARARMNVHVAENDHAAENAPRCRNTNSCAAVNIIAAENAQGFGNPYNMPPQLPHHFGFPHQQHQQHQHQQAPAAGQVPVGHHAATGAAASAPPQQPPPPTPAAQVAPVTSQAAEQVRGNGKWGNQPAQGPPPHPTKGRGHPSPPTGTFIRALVAPRAPPAMYLARCDRCKVQNAVCQAHFVWPCTVCRNAGVRCQFGDRPVHYVAVRIDDNGYDLGAGFKVREVSGRLEDPPHDLLAQLQQQQQQQQQHVCLYHYGTPLFVPTCECSLTGIRTTVPVATDECSLASFCGGHECSPAVSTGINEDQPMNASWLYQ</sequence>
<comment type="caution">
    <text evidence="4">The sequence shown here is derived from an EMBL/GenBank/DDBJ whole genome shotgun (WGS) entry which is preliminary data.</text>
</comment>
<keyword evidence="2" id="KW-0539">Nucleus</keyword>
<evidence type="ECO:0008006" key="6">
    <source>
        <dbReference type="Google" id="ProtNLM"/>
    </source>
</evidence>
<keyword evidence="5" id="KW-1185">Reference proteome</keyword>
<protein>
    <recommendedName>
        <fullName evidence="6">Zn(2)-C6 fungal-type domain-containing protein</fullName>
    </recommendedName>
</protein>
<gene>
    <name evidence="4" type="ORF">IWZ03DRAFT_359734</name>
</gene>
<evidence type="ECO:0000313" key="4">
    <source>
        <dbReference type="EMBL" id="KAK7517665.1"/>
    </source>
</evidence>
<feature type="region of interest" description="Disordered" evidence="3">
    <location>
        <begin position="63"/>
        <end position="86"/>
    </location>
</feature>
<name>A0ABR1KQK9_9PEZI</name>
<feature type="region of interest" description="Disordered" evidence="3">
    <location>
        <begin position="185"/>
        <end position="290"/>
    </location>
</feature>
<evidence type="ECO:0000313" key="5">
    <source>
        <dbReference type="Proteomes" id="UP001363622"/>
    </source>
</evidence>
<reference evidence="4 5" key="1">
    <citation type="submission" date="2024-04" db="EMBL/GenBank/DDBJ databases">
        <title>Phyllosticta paracitricarpa is synonymous to the EU quarantine fungus P. citricarpa based on phylogenomic analyses.</title>
        <authorList>
            <consortium name="Lawrence Berkeley National Laboratory"/>
            <person name="Van Ingen-Buijs V.A."/>
            <person name="Van Westerhoven A.C."/>
            <person name="Haridas S."/>
            <person name="Skiadas P."/>
            <person name="Martin F."/>
            <person name="Groenewald J.Z."/>
            <person name="Crous P.W."/>
            <person name="Seidl M.F."/>
        </authorList>
    </citation>
    <scope>NUCLEOTIDE SEQUENCE [LARGE SCALE GENOMIC DNA]</scope>
    <source>
        <strain evidence="4 5">CBS 123371</strain>
    </source>
</reference>
<dbReference type="PANTHER" id="PTHR45093:SF2">
    <property type="entry name" value="LISH DOMAIN-CONTAINING PROTEIN"/>
    <property type="match status" value="1"/>
</dbReference>
<dbReference type="EMBL" id="JBBPHU010000005">
    <property type="protein sequence ID" value="KAK7517665.1"/>
    <property type="molecule type" value="Genomic_DNA"/>
</dbReference>